<dbReference type="Gene3D" id="3.40.50.450">
    <property type="match status" value="1"/>
</dbReference>
<dbReference type="GO" id="GO:0015979">
    <property type="term" value="P:photosynthesis"/>
    <property type="evidence" value="ECO:0007669"/>
    <property type="project" value="TreeGrafter"/>
</dbReference>
<name>A0A328DHZ5_9ASTE</name>
<evidence type="ECO:0000256" key="2">
    <source>
        <dbReference type="ARBA" id="ARBA00023152"/>
    </source>
</evidence>
<dbReference type="SUPFAM" id="SSF53784">
    <property type="entry name" value="Phosphofructokinase"/>
    <property type="match status" value="2"/>
</dbReference>
<proteinExistence type="predicted"/>
<evidence type="ECO:0000256" key="1">
    <source>
        <dbReference type="ARBA" id="ARBA00022490"/>
    </source>
</evidence>
<accession>A0A328DHZ5</accession>
<keyword evidence="1" id="KW-0963">Cytoplasm</keyword>
<dbReference type="AlphaFoldDB" id="A0A328DHZ5"/>
<evidence type="ECO:0000313" key="3">
    <source>
        <dbReference type="EMBL" id="RAL45066.1"/>
    </source>
</evidence>
<dbReference type="PANTHER" id="PTHR43650:SF17">
    <property type="entry name" value="PYROPHOSPHATE--FRUCTOSE 6-PHOSPHATE 1-PHOSPHOTRANSFERASE SUBUNIT ALPHA 1"/>
    <property type="match status" value="1"/>
</dbReference>
<dbReference type="GO" id="GO:0047334">
    <property type="term" value="F:diphosphate-fructose-6-phosphate 1-phosphotransferase activity"/>
    <property type="evidence" value="ECO:0007669"/>
    <property type="project" value="TreeGrafter"/>
</dbReference>
<gene>
    <name evidence="3" type="ORF">DM860_003825</name>
</gene>
<dbReference type="Gene3D" id="3.40.50.460">
    <property type="entry name" value="Phosphofructokinase domain"/>
    <property type="match status" value="1"/>
</dbReference>
<dbReference type="PANTHER" id="PTHR43650">
    <property type="entry name" value="PYROPHOSPHATE--FRUCTOSE 6-PHOSPHATE 1-PHOSPHOTRANSFERASE"/>
    <property type="match status" value="1"/>
</dbReference>
<evidence type="ECO:0000313" key="4">
    <source>
        <dbReference type="Proteomes" id="UP000249390"/>
    </source>
</evidence>
<dbReference type="Proteomes" id="UP000249390">
    <property type="component" value="Unassembled WGS sequence"/>
</dbReference>
<dbReference type="UniPathway" id="UPA00109">
    <property type="reaction ID" value="UER00182"/>
</dbReference>
<dbReference type="GO" id="GO:0005829">
    <property type="term" value="C:cytosol"/>
    <property type="evidence" value="ECO:0007669"/>
    <property type="project" value="TreeGrafter"/>
</dbReference>
<reference evidence="3 4" key="1">
    <citation type="submission" date="2018-06" db="EMBL/GenBank/DDBJ databases">
        <title>The Genome of Cuscuta australis (Dodder) Provides Insight into the Evolution of Plant Parasitism.</title>
        <authorList>
            <person name="Liu H."/>
        </authorList>
    </citation>
    <scope>NUCLEOTIDE SEQUENCE [LARGE SCALE GENOMIC DNA]</scope>
    <source>
        <strain evidence="4">cv. Yunnan</strain>
        <tissue evidence="3">Vines</tissue>
    </source>
</reference>
<protein>
    <submittedName>
        <fullName evidence="3">Uncharacterized protein</fullName>
    </submittedName>
</protein>
<dbReference type="InterPro" id="IPR035966">
    <property type="entry name" value="PKF_sf"/>
</dbReference>
<dbReference type="GO" id="GO:0009749">
    <property type="term" value="P:response to glucose"/>
    <property type="evidence" value="ECO:0007669"/>
    <property type="project" value="TreeGrafter"/>
</dbReference>
<organism evidence="3 4">
    <name type="scientific">Cuscuta australis</name>
    <dbReference type="NCBI Taxonomy" id="267555"/>
    <lineage>
        <taxon>Eukaryota</taxon>
        <taxon>Viridiplantae</taxon>
        <taxon>Streptophyta</taxon>
        <taxon>Embryophyta</taxon>
        <taxon>Tracheophyta</taxon>
        <taxon>Spermatophyta</taxon>
        <taxon>Magnoliopsida</taxon>
        <taxon>eudicotyledons</taxon>
        <taxon>Gunneridae</taxon>
        <taxon>Pentapetalae</taxon>
        <taxon>asterids</taxon>
        <taxon>lamiids</taxon>
        <taxon>Solanales</taxon>
        <taxon>Convolvulaceae</taxon>
        <taxon>Cuscuteae</taxon>
        <taxon>Cuscuta</taxon>
        <taxon>Cuscuta subgen. Grammica</taxon>
        <taxon>Cuscuta sect. Cleistogrammica</taxon>
    </lineage>
</organism>
<comment type="caution">
    <text evidence="3">The sequence shown here is derived from an EMBL/GenBank/DDBJ whole genome shotgun (WGS) entry which is preliminary data.</text>
</comment>
<keyword evidence="2" id="KW-0324">Glycolysis</keyword>
<dbReference type="GO" id="GO:0003872">
    <property type="term" value="F:6-phosphofructokinase activity"/>
    <property type="evidence" value="ECO:0007669"/>
    <property type="project" value="InterPro"/>
</dbReference>
<dbReference type="EMBL" id="NQVE01000142">
    <property type="protein sequence ID" value="RAL45066.1"/>
    <property type="molecule type" value="Genomic_DNA"/>
</dbReference>
<keyword evidence="4" id="KW-1185">Reference proteome</keyword>
<sequence length="303" mass="34300">MQDHFRTTEQVNAALAAFTSLKLNGLVIVGGVTSNTHAAYLAEAFAEAKCPRQAVGVPVTINEDLKNQFVETNVGFDTICKEENYGLITFLYFRVFVTGEFPAHPRLYSGGFLSGLTAILRAKGLKRSEYLISAYAATCYSIWNARNKLFHENKQLQEEEMLKWIKFLVSTYCEGRRKRKRRMSLISNVCTDALSAEKYYYFIRLMGRKASHVALECTLQSHPNMLSAGCCFLDKYHGVLLLAEGLIESIPAVHALLKEIHGVLRQGQLSESLEIKMGKLRHIMRHWRGRISTNENWVGIVDQ</sequence>